<dbReference type="STRING" id="1155689.SAMN05444278_10171"/>
<accession>A0A1M4SBG9</accession>
<dbReference type="EMBL" id="FQTW01000001">
    <property type="protein sequence ID" value="SHE29546.1"/>
    <property type="molecule type" value="Genomic_DNA"/>
</dbReference>
<reference evidence="1 2" key="1">
    <citation type="submission" date="2016-11" db="EMBL/GenBank/DDBJ databases">
        <authorList>
            <person name="Jaros S."/>
            <person name="Januszkiewicz K."/>
            <person name="Wedrychowicz H."/>
        </authorList>
    </citation>
    <scope>NUCLEOTIDE SEQUENCE [LARGE SCALE GENOMIC DNA]</scope>
    <source>
        <strain evidence="1 2">DSM 25661</strain>
    </source>
</reference>
<sequence length="247" mass="28473">MKLKDRQNFQTDKINFITVDGCKGGWCIIGKINGQLIYEVIDKLENFLKKHPEIEFVFIDIPIGLSSANFKRTLDQKLRQKLKGKTSSVFTPPCREALKKITYREANQSNKEITGKGLSIQAYNIGPKIKEVDQLILSNKFNCEYYEVHPELCFKYLNNGNTVLSKKSTVEGAEERLSLISQINHEYFEIFQSLKSNYPRKILKQNDILDTLAIICCLEKVKEIRFISTDQKFDSQNISLSILNFSD</sequence>
<dbReference type="AlphaFoldDB" id="A0A1M4SBG9"/>
<evidence type="ECO:0000313" key="2">
    <source>
        <dbReference type="Proteomes" id="UP000184462"/>
    </source>
</evidence>
<evidence type="ECO:0000313" key="1">
    <source>
        <dbReference type="EMBL" id="SHE29546.1"/>
    </source>
</evidence>
<gene>
    <name evidence="1" type="ORF">SAMN05444278_10171</name>
</gene>
<dbReference type="InterPro" id="IPR007362">
    <property type="entry name" value="DUF429"/>
</dbReference>
<name>A0A1M4SBG9_9FLAO</name>
<protein>
    <submittedName>
        <fullName evidence="1">Predicted nuclease (RNAse H fold)</fullName>
    </submittedName>
</protein>
<keyword evidence="2" id="KW-1185">Reference proteome</keyword>
<dbReference type="Proteomes" id="UP000184462">
    <property type="component" value="Unassembled WGS sequence"/>
</dbReference>
<proteinExistence type="predicted"/>
<dbReference type="RefSeq" id="WP_073190408.1">
    <property type="nucleotide sequence ID" value="NZ_FQTW01000001.1"/>
</dbReference>
<organism evidence="1 2">
    <name type="scientific">Psychroflexus salarius</name>
    <dbReference type="NCBI Taxonomy" id="1155689"/>
    <lineage>
        <taxon>Bacteria</taxon>
        <taxon>Pseudomonadati</taxon>
        <taxon>Bacteroidota</taxon>
        <taxon>Flavobacteriia</taxon>
        <taxon>Flavobacteriales</taxon>
        <taxon>Flavobacteriaceae</taxon>
        <taxon>Psychroflexus</taxon>
    </lineage>
</organism>
<dbReference type="Pfam" id="PF04250">
    <property type="entry name" value="DUF429"/>
    <property type="match status" value="1"/>
</dbReference>
<dbReference type="OrthoDB" id="9811476at2"/>